<sequence length="162" mass="17810">MTDESLFYRRFIEDVRRCAAGRAPASVAEIDLRVQAALAAPPQQRESRWARVVAAVGDLLTAFNGRSAAAGRLREFLRENADLERPRDVAITDFRFVQRVDGVLRLRDGRRVLMSARIPRAADASLDEVVAAPARRAAEWTVYGLCGGAAAAALWFAFVVPV</sequence>
<name>A0AAN1Y023_UNVUL</name>
<dbReference type="Proteomes" id="UP001317532">
    <property type="component" value="Chromosome"/>
</dbReference>
<dbReference type="RefSeq" id="WP_317995627.1">
    <property type="nucleotide sequence ID" value="NZ_AP025523.1"/>
</dbReference>
<feature type="transmembrane region" description="Helical" evidence="1">
    <location>
        <begin position="140"/>
        <end position="160"/>
    </location>
</feature>
<evidence type="ECO:0000313" key="2">
    <source>
        <dbReference type="EMBL" id="BDE08076.1"/>
    </source>
</evidence>
<accession>A0AAN1Y023</accession>
<gene>
    <name evidence="2" type="ORF">WPS_33520</name>
</gene>
<dbReference type="EMBL" id="AP025523">
    <property type="protein sequence ID" value="BDE08076.1"/>
    <property type="molecule type" value="Genomic_DNA"/>
</dbReference>
<dbReference type="AlphaFoldDB" id="A0AAN1Y023"/>
<protein>
    <submittedName>
        <fullName evidence="2">Uncharacterized protein</fullName>
    </submittedName>
</protein>
<keyword evidence="1" id="KW-0812">Transmembrane</keyword>
<keyword evidence="1" id="KW-0472">Membrane</keyword>
<organism evidence="2 3">
    <name type="scientific">Vulcanimicrobium alpinum</name>
    <dbReference type="NCBI Taxonomy" id="3016050"/>
    <lineage>
        <taxon>Bacteria</taxon>
        <taxon>Bacillati</taxon>
        <taxon>Vulcanimicrobiota</taxon>
        <taxon>Vulcanimicrobiia</taxon>
        <taxon>Vulcanimicrobiales</taxon>
        <taxon>Vulcanimicrobiaceae</taxon>
        <taxon>Vulcanimicrobium</taxon>
    </lineage>
</organism>
<proteinExistence type="predicted"/>
<reference evidence="2 3" key="1">
    <citation type="journal article" date="2022" name="ISME Commun">
        <title>Vulcanimicrobium alpinus gen. nov. sp. nov., the first cultivated representative of the candidate phylum 'Eremiobacterota', is a metabolically versatile aerobic anoxygenic phototroph.</title>
        <authorList>
            <person name="Yabe S."/>
            <person name="Muto K."/>
            <person name="Abe K."/>
            <person name="Yokota A."/>
            <person name="Staudigel H."/>
            <person name="Tebo B.M."/>
        </authorList>
    </citation>
    <scope>NUCLEOTIDE SEQUENCE [LARGE SCALE GENOMIC DNA]</scope>
    <source>
        <strain evidence="2 3">WC8-2</strain>
    </source>
</reference>
<keyword evidence="1" id="KW-1133">Transmembrane helix</keyword>
<dbReference type="KEGG" id="vab:WPS_33520"/>
<evidence type="ECO:0000313" key="3">
    <source>
        <dbReference type="Proteomes" id="UP001317532"/>
    </source>
</evidence>
<evidence type="ECO:0000256" key="1">
    <source>
        <dbReference type="SAM" id="Phobius"/>
    </source>
</evidence>
<keyword evidence="3" id="KW-1185">Reference proteome</keyword>